<dbReference type="InterPro" id="IPR005269">
    <property type="entry name" value="LOG"/>
</dbReference>
<dbReference type="STRING" id="1796646.A4V02_12105"/>
<dbReference type="RefSeq" id="WP_068961666.1">
    <property type="nucleotide sequence ID" value="NZ_CAJTAP010000004.1"/>
</dbReference>
<accession>A0A1B1SC78</accession>
<evidence type="ECO:0000256" key="1">
    <source>
        <dbReference type="ARBA" id="ARBA00000274"/>
    </source>
</evidence>
<reference evidence="4" key="2">
    <citation type="submission" date="2017-04" db="EMBL/GenBank/DDBJ databases">
        <title>Complete Genome Sequences of Twelve Strains of a Stable Defined Moderately Diverse Mouse Microbiota 2 (sDMDMm2).</title>
        <authorList>
            <person name="Uchimura Y."/>
            <person name="Wyss M."/>
            <person name="Brugiroux S."/>
            <person name="Limenitakis J.P."/>
            <person name="Stecher B."/>
            <person name="McCoy K.D."/>
            <person name="Macpherson A.J."/>
        </authorList>
    </citation>
    <scope>NUCLEOTIDE SEQUENCE</scope>
    <source>
        <strain evidence="4">YL27</strain>
    </source>
</reference>
<dbReference type="InterPro" id="IPR031100">
    <property type="entry name" value="LOG_fam"/>
</dbReference>
<comment type="catalytic activity">
    <reaction evidence="1">
        <text>AMP + H2O = D-ribose 5-phosphate + adenine</text>
        <dbReference type="Rhea" id="RHEA:20129"/>
        <dbReference type="ChEBI" id="CHEBI:15377"/>
        <dbReference type="ChEBI" id="CHEBI:16708"/>
        <dbReference type="ChEBI" id="CHEBI:78346"/>
        <dbReference type="ChEBI" id="CHEBI:456215"/>
        <dbReference type="EC" id="3.2.2.4"/>
    </reaction>
</comment>
<gene>
    <name evidence="4" type="ORF">A4V02_12105</name>
    <name evidence="5" type="ORF">E5333_02450</name>
</gene>
<dbReference type="GeneID" id="65537616"/>
<dbReference type="Proteomes" id="UP000186351">
    <property type="component" value="Chromosome"/>
</dbReference>
<evidence type="ECO:0000313" key="4">
    <source>
        <dbReference type="EMBL" id="ANU64385.1"/>
    </source>
</evidence>
<proteinExistence type="inferred from homology"/>
<dbReference type="PANTHER" id="PTHR31223:SF70">
    <property type="entry name" value="LOG FAMILY PROTEIN YJL055W"/>
    <property type="match status" value="1"/>
</dbReference>
<dbReference type="SUPFAM" id="SSF102405">
    <property type="entry name" value="MCP/YpsA-like"/>
    <property type="match status" value="1"/>
</dbReference>
<dbReference type="Pfam" id="PF03641">
    <property type="entry name" value="Lysine_decarbox"/>
    <property type="match status" value="1"/>
</dbReference>
<dbReference type="PANTHER" id="PTHR31223">
    <property type="entry name" value="LOG FAMILY PROTEIN YJL055W"/>
    <property type="match status" value="1"/>
</dbReference>
<dbReference type="EMBL" id="SRYD01000007">
    <property type="protein sequence ID" value="TGY75876.1"/>
    <property type="molecule type" value="Genomic_DNA"/>
</dbReference>
<dbReference type="GO" id="GO:0009691">
    <property type="term" value="P:cytokinin biosynthetic process"/>
    <property type="evidence" value="ECO:0007669"/>
    <property type="project" value="UniProtKB-UniRule"/>
</dbReference>
<comment type="similarity">
    <text evidence="2 3">Belongs to the LOG family.</text>
</comment>
<dbReference type="AlphaFoldDB" id="A0A1B1SC78"/>
<organism evidence="4 6">
    <name type="scientific">Muribaculum intestinale</name>
    <dbReference type="NCBI Taxonomy" id="1796646"/>
    <lineage>
        <taxon>Bacteria</taxon>
        <taxon>Pseudomonadati</taxon>
        <taxon>Bacteroidota</taxon>
        <taxon>Bacteroidia</taxon>
        <taxon>Bacteroidales</taxon>
        <taxon>Muribaculaceae</taxon>
        <taxon>Muribaculum</taxon>
    </lineage>
</organism>
<evidence type="ECO:0000313" key="6">
    <source>
        <dbReference type="Proteomes" id="UP000186351"/>
    </source>
</evidence>
<dbReference type="GO" id="GO:0008714">
    <property type="term" value="F:AMP nucleosidase activity"/>
    <property type="evidence" value="ECO:0007669"/>
    <property type="project" value="UniProtKB-EC"/>
</dbReference>
<dbReference type="NCBIfam" id="TIGR00730">
    <property type="entry name" value="Rossman fold protein, TIGR00730 family"/>
    <property type="match status" value="1"/>
</dbReference>
<keyword evidence="3" id="KW-0203">Cytokinin biosynthesis</keyword>
<keyword evidence="3" id="KW-0378">Hydrolase</keyword>
<name>A0A1B1SC78_9BACT</name>
<dbReference type="Proteomes" id="UP000306630">
    <property type="component" value="Unassembled WGS sequence"/>
</dbReference>
<evidence type="ECO:0000256" key="3">
    <source>
        <dbReference type="RuleBase" id="RU363015"/>
    </source>
</evidence>
<dbReference type="Gene3D" id="3.40.50.450">
    <property type="match status" value="1"/>
</dbReference>
<dbReference type="EMBL" id="CP015402">
    <property type="protein sequence ID" value="ANU64385.1"/>
    <property type="molecule type" value="Genomic_DNA"/>
</dbReference>
<dbReference type="KEGG" id="pary:A4V02_12105"/>
<evidence type="ECO:0000256" key="2">
    <source>
        <dbReference type="ARBA" id="ARBA00006763"/>
    </source>
</evidence>
<evidence type="ECO:0000313" key="5">
    <source>
        <dbReference type="EMBL" id="TGY75876.1"/>
    </source>
</evidence>
<dbReference type="OrthoDB" id="9801098at2"/>
<accession>A0A1Z2XGF1</accession>
<reference evidence="5 7" key="3">
    <citation type="submission" date="2019-04" db="EMBL/GenBank/DDBJ databases">
        <title>Microbes associate with the intestines of laboratory mice.</title>
        <authorList>
            <person name="Navarre W."/>
            <person name="Wong E."/>
            <person name="Huang K."/>
            <person name="Tropini C."/>
            <person name="Ng K."/>
            <person name="Yu B."/>
        </authorList>
    </citation>
    <scope>NUCLEOTIDE SEQUENCE [LARGE SCALE GENOMIC DNA]</scope>
    <source>
        <strain evidence="5 7">NM06_A21</strain>
    </source>
</reference>
<reference evidence="6" key="1">
    <citation type="submission" date="2016-04" db="EMBL/GenBank/DDBJ databases">
        <title>Complete Genome Sequences of Twelve Strains of a Stable Defined Moderately Diverse Mouse Microbiota 2 (sDMDMm2).</title>
        <authorList>
            <person name="Uchimura Y."/>
            <person name="Wyss M."/>
            <person name="Brugiroux S."/>
            <person name="Limenitakis J.P."/>
            <person name="Stecher B."/>
            <person name="McCoy K.D."/>
            <person name="Macpherson A.J."/>
        </authorList>
    </citation>
    <scope>NUCLEOTIDE SEQUENCE [LARGE SCALE GENOMIC DNA]</scope>
    <source>
        <strain evidence="6">YL27</strain>
    </source>
</reference>
<dbReference type="EC" id="3.2.2.n1" evidence="3"/>
<evidence type="ECO:0000313" key="7">
    <source>
        <dbReference type="Proteomes" id="UP000306630"/>
    </source>
</evidence>
<sequence>MTTHKGIAVYCASSDRLAKAYYDCAREVGRQLALRGVPVINGGGRMGLMAATTEGAIEAGGTSIGVLPSFMLDRGWNHPALTETIRTADMHERKHTMARMSRGAIALPGGIGTFEEMFEIITWRQLELYTGPMVICNVMGFYDKLLEFLAHVDEEHFMRPGAPARLWRVASSAEEAVDMALAPADIITDDYTQGKF</sequence>
<dbReference type="GO" id="GO:0005829">
    <property type="term" value="C:cytosol"/>
    <property type="evidence" value="ECO:0007669"/>
    <property type="project" value="TreeGrafter"/>
</dbReference>
<protein>
    <recommendedName>
        <fullName evidence="3">Cytokinin riboside 5'-monophosphate phosphoribohydrolase</fullName>
        <ecNumber evidence="3">3.2.2.n1</ecNumber>
    </recommendedName>
</protein>
<keyword evidence="6" id="KW-1185">Reference proteome</keyword>